<dbReference type="InterPro" id="IPR004140">
    <property type="entry name" value="Exo70"/>
</dbReference>
<comment type="function">
    <text evidence="3">Component of the exocyst complex.</text>
</comment>
<dbReference type="PANTHER" id="PTHR12542">
    <property type="entry name" value="EXOCYST COMPLEX PROTEIN EXO70"/>
    <property type="match status" value="1"/>
</dbReference>
<dbReference type="FunCoup" id="V4SNJ1">
    <property type="interactions" value="2092"/>
</dbReference>
<dbReference type="Proteomes" id="UP000030687">
    <property type="component" value="Unassembled WGS sequence"/>
</dbReference>
<dbReference type="SUPFAM" id="SSF74788">
    <property type="entry name" value="Cullin repeat-like"/>
    <property type="match status" value="1"/>
</dbReference>
<keyword evidence="3" id="KW-0268">Exocytosis</keyword>
<dbReference type="KEGG" id="cic:CICLE_v10030942mg"/>
<keyword evidence="3" id="KW-0653">Protein transport</keyword>
<keyword evidence="2 3" id="KW-0813">Transport</keyword>
<comment type="similarity">
    <text evidence="1 3">Belongs to the EXO70 family.</text>
</comment>
<dbReference type="InterPro" id="IPR046364">
    <property type="entry name" value="Exo70_C"/>
</dbReference>
<organism evidence="6 7">
    <name type="scientific">Citrus clementina</name>
    <name type="common">Clementine</name>
    <name type="synonym">Citrus deliciosa x Citrus sinensis</name>
    <dbReference type="NCBI Taxonomy" id="85681"/>
    <lineage>
        <taxon>Eukaryota</taxon>
        <taxon>Viridiplantae</taxon>
        <taxon>Streptophyta</taxon>
        <taxon>Embryophyta</taxon>
        <taxon>Tracheophyta</taxon>
        <taxon>Spermatophyta</taxon>
        <taxon>Magnoliopsida</taxon>
        <taxon>eudicotyledons</taxon>
        <taxon>Gunneridae</taxon>
        <taxon>Pentapetalae</taxon>
        <taxon>rosids</taxon>
        <taxon>malvids</taxon>
        <taxon>Sapindales</taxon>
        <taxon>Rutaceae</taxon>
        <taxon>Aurantioideae</taxon>
        <taxon>Citrus</taxon>
    </lineage>
</organism>
<evidence type="ECO:0000256" key="1">
    <source>
        <dbReference type="ARBA" id="ARBA00006756"/>
    </source>
</evidence>
<dbReference type="eggNOG" id="KOG2344">
    <property type="taxonomic scope" value="Eukaryota"/>
</dbReference>
<gene>
    <name evidence="6" type="ORF">CICLE_v10030942mg</name>
</gene>
<accession>V4SNJ1</accession>
<evidence type="ECO:0000256" key="3">
    <source>
        <dbReference type="RuleBase" id="RU365026"/>
    </source>
</evidence>
<feature type="compositionally biased region" description="Acidic residues" evidence="4">
    <location>
        <begin position="156"/>
        <end position="167"/>
    </location>
</feature>
<protein>
    <recommendedName>
        <fullName evidence="3">Exocyst subunit Exo70 family protein</fullName>
    </recommendedName>
</protein>
<feature type="region of interest" description="Disordered" evidence="4">
    <location>
        <begin position="144"/>
        <end position="170"/>
    </location>
</feature>
<dbReference type="InterPro" id="IPR016159">
    <property type="entry name" value="Cullin_repeat-like_dom_sf"/>
</dbReference>
<dbReference type="GO" id="GO:0015031">
    <property type="term" value="P:protein transport"/>
    <property type="evidence" value="ECO:0007669"/>
    <property type="project" value="UniProtKB-KW"/>
</dbReference>
<name>V4SNJ1_CITCL</name>
<dbReference type="Gramene" id="ESR49373">
    <property type="protein sequence ID" value="ESR49373"/>
    <property type="gene ID" value="CICLE_v10030942mg"/>
</dbReference>
<dbReference type="OMA" id="CKIDSKA"/>
<dbReference type="PROSITE" id="PS00018">
    <property type="entry name" value="EF_HAND_1"/>
    <property type="match status" value="1"/>
</dbReference>
<evidence type="ECO:0000256" key="4">
    <source>
        <dbReference type="SAM" id="MobiDB-lite"/>
    </source>
</evidence>
<feature type="compositionally biased region" description="Low complexity" evidence="4">
    <location>
        <begin position="144"/>
        <end position="155"/>
    </location>
</feature>
<proteinExistence type="inferred from homology"/>
<reference evidence="6 7" key="1">
    <citation type="submission" date="2013-10" db="EMBL/GenBank/DDBJ databases">
        <authorList>
            <consortium name="International Citrus Genome Consortium"/>
            <person name="Jenkins J."/>
            <person name="Schmutz J."/>
            <person name="Prochnik S."/>
            <person name="Rokhsar D."/>
            <person name="Gmitter F."/>
            <person name="Ollitrault P."/>
            <person name="Machado M."/>
            <person name="Talon M."/>
            <person name="Wincker P."/>
            <person name="Jaillon O."/>
            <person name="Morgante M."/>
        </authorList>
    </citation>
    <scope>NUCLEOTIDE SEQUENCE</scope>
    <source>
        <strain evidence="7">cv. Clemenules</strain>
    </source>
</reference>
<evidence type="ECO:0000313" key="6">
    <source>
        <dbReference type="EMBL" id="ESR49373.1"/>
    </source>
</evidence>
<dbReference type="STRING" id="85681.V4SNJ1"/>
<evidence type="ECO:0000256" key="2">
    <source>
        <dbReference type="ARBA" id="ARBA00022448"/>
    </source>
</evidence>
<evidence type="ECO:0000313" key="7">
    <source>
        <dbReference type="Proteomes" id="UP000030687"/>
    </source>
</evidence>
<dbReference type="InterPro" id="IPR018247">
    <property type="entry name" value="EF_Hand_1_Ca_BS"/>
</dbReference>
<evidence type="ECO:0000259" key="5">
    <source>
        <dbReference type="Pfam" id="PF03081"/>
    </source>
</evidence>
<dbReference type="Pfam" id="PF03081">
    <property type="entry name" value="Exo70_C"/>
    <property type="match status" value="1"/>
</dbReference>
<sequence>MSWKGMSIHFFSSHKTLSSLSSFSSPRTPSTPSSPAFSHTFSEAMVEENIANAATMIKKWDMNSPSITKLTSLFLHNRKEAKEFLKCVKDLRCAMHYSVSEHSTSDKLVLAQNLMQTAMKRLEHEFYQTLSRYRDELDADSISLGRSSDGSSSYVGDEDENGSVDDDELRRTGETLTEMGRISQLAMADLKAIADVMIGCGYGKECIKIYKLARKSIVDEGLHQLGIEHFKASHVQKMNWEALEHMIKNWLTAVKIAVKTLFSGEKFFCDHVFSASDKIREACFCDITQEEALNLFKFPELVAKSKKSAERIFQLMELHNMLNVLFPEIELIFNSEATSAVKLQALSSMHKLGDSVRAIISDFESTLHKDSSKTQAVGGGIHQLTRSVMSYITSLGEHGNILADIVADHPPPCTSSFPESYFESPSSHNSRGSAVSLHLAWLILVLLCKLDRKAALYKDVALSYLFLANNLQFIIEKVRTSVLKHLLGDDWLCTHAKKLKQYALNYETMAWNKVFSSLPERSSSPVPPEVAKDCFRRFSAAFEEAYVKQTSWIVPNRKLRDELKASIAKKLAPAYREFYDEYRVILSGEKFLELLVRFGPDDLENQLSDLFHSSSILGSFSSISSPRSPKGCIPHQK</sequence>
<dbReference type="AlphaFoldDB" id="V4SNJ1"/>
<dbReference type="GO" id="GO:0006887">
    <property type="term" value="P:exocytosis"/>
    <property type="evidence" value="ECO:0007669"/>
    <property type="project" value="UniProtKB-KW"/>
</dbReference>
<feature type="domain" description="Exocyst complex subunit Exo70 C-terminal" evidence="5">
    <location>
        <begin position="248"/>
        <end position="609"/>
    </location>
</feature>
<dbReference type="PANTHER" id="PTHR12542:SF26">
    <property type="entry name" value="EXOCYST SUBUNIT EXO70 FAMILY PROTEIN"/>
    <property type="match status" value="1"/>
</dbReference>
<keyword evidence="7" id="KW-1185">Reference proteome</keyword>
<dbReference type="Gene3D" id="1.20.1280.170">
    <property type="entry name" value="Exocyst complex component Exo70"/>
    <property type="match status" value="1"/>
</dbReference>
<dbReference type="EMBL" id="KI536726">
    <property type="protein sequence ID" value="ESR49373.1"/>
    <property type="molecule type" value="Genomic_DNA"/>
</dbReference>
<dbReference type="InParanoid" id="V4SNJ1"/>
<dbReference type="GO" id="GO:0000145">
    <property type="term" value="C:exocyst"/>
    <property type="evidence" value="ECO:0007669"/>
    <property type="project" value="InterPro"/>
</dbReference>
<dbReference type="Pfam" id="PF20669">
    <property type="entry name" value="Exo70_N"/>
    <property type="match status" value="1"/>
</dbReference>
<dbReference type="GO" id="GO:0005546">
    <property type="term" value="F:phosphatidylinositol-4,5-bisphosphate binding"/>
    <property type="evidence" value="ECO:0007669"/>
    <property type="project" value="InterPro"/>
</dbReference>